<keyword evidence="3" id="KW-1185">Reference proteome</keyword>
<organism evidence="2 3">
    <name type="scientific">Aeribacillus pallidus</name>
    <dbReference type="NCBI Taxonomy" id="33936"/>
    <lineage>
        <taxon>Bacteria</taxon>
        <taxon>Bacillati</taxon>
        <taxon>Bacillota</taxon>
        <taxon>Bacilli</taxon>
        <taxon>Bacillales</taxon>
        <taxon>Bacillaceae</taxon>
        <taxon>Aeribacillus</taxon>
    </lineage>
</organism>
<accession>A0A165XKQ7</accession>
<evidence type="ECO:0000259" key="1">
    <source>
        <dbReference type="SMART" id="SM00860"/>
    </source>
</evidence>
<feature type="domain" description="Knr4/Smi1-like" evidence="1">
    <location>
        <begin position="23"/>
        <end position="137"/>
    </location>
</feature>
<dbReference type="Pfam" id="PF09346">
    <property type="entry name" value="SMI1_KNR4"/>
    <property type="match status" value="1"/>
</dbReference>
<sequence>MKIELLKAIDEEFEMCPEAFGGPVKDDEIKQAENELQVTLPNDYKMFILKYGAGAVGEAIILGLREAEYVATPSFVEQSLKHRESLPDGYEKFVVIGIDGSGNPIGFNFPGKEIIRFHYDTGDKEVIAKSFEEYLEKSLKEEINIQF</sequence>
<dbReference type="OrthoDB" id="2852701at2"/>
<dbReference type="Proteomes" id="UP000076476">
    <property type="component" value="Unassembled WGS sequence"/>
</dbReference>
<dbReference type="InterPro" id="IPR037883">
    <property type="entry name" value="Knr4/Smi1-like_sf"/>
</dbReference>
<proteinExistence type="predicted"/>
<evidence type="ECO:0000313" key="2">
    <source>
        <dbReference type="EMBL" id="KZN96136.1"/>
    </source>
</evidence>
<dbReference type="RefSeq" id="WP_063388188.1">
    <property type="nucleotide sequence ID" value="NZ_LWBR01000025.1"/>
</dbReference>
<evidence type="ECO:0000313" key="3">
    <source>
        <dbReference type="Proteomes" id="UP000076476"/>
    </source>
</evidence>
<name>A0A165XKQ7_9BACI</name>
<dbReference type="Gene3D" id="3.40.1580.10">
    <property type="entry name" value="SMI1/KNR4-like"/>
    <property type="match status" value="1"/>
</dbReference>
<comment type="caution">
    <text evidence="2">The sequence shown here is derived from an EMBL/GenBank/DDBJ whole genome shotgun (WGS) entry which is preliminary data.</text>
</comment>
<gene>
    <name evidence="2" type="ORF">AZI98_10190</name>
</gene>
<reference evidence="2 3" key="1">
    <citation type="submission" date="2016-04" db="EMBL/GenBank/DDBJ databases">
        <title>Draft genome sequence of Aeribacillus pallidus 8m3 from petroleum reservoir.</title>
        <authorList>
            <person name="Poltaraus A.B."/>
            <person name="Nazina T.N."/>
            <person name="Tourova T.P."/>
            <person name="Malakho S.M."/>
            <person name="Korshunova A.V."/>
            <person name="Sokolova D.S."/>
        </authorList>
    </citation>
    <scope>NUCLEOTIDE SEQUENCE [LARGE SCALE GENOMIC DNA]</scope>
    <source>
        <strain evidence="2 3">8m3</strain>
    </source>
</reference>
<protein>
    <submittedName>
        <fullName evidence="2">1,3-beta-glucan synthase regulator</fullName>
    </submittedName>
</protein>
<dbReference type="SUPFAM" id="SSF160631">
    <property type="entry name" value="SMI1/KNR4-like"/>
    <property type="match status" value="1"/>
</dbReference>
<dbReference type="AlphaFoldDB" id="A0A165XKQ7"/>
<dbReference type="EMBL" id="LWBR01000025">
    <property type="protein sequence ID" value="KZN96136.1"/>
    <property type="molecule type" value="Genomic_DNA"/>
</dbReference>
<dbReference type="InterPro" id="IPR018958">
    <property type="entry name" value="Knr4/Smi1-like_dom"/>
</dbReference>
<dbReference type="SMART" id="SM00860">
    <property type="entry name" value="SMI1_KNR4"/>
    <property type="match status" value="1"/>
</dbReference>